<accession>A0A5K7XND7</accession>
<organism evidence="4 5">
    <name type="scientific">Lacipirellula parvula</name>
    <dbReference type="NCBI Taxonomy" id="2650471"/>
    <lineage>
        <taxon>Bacteria</taxon>
        <taxon>Pseudomonadati</taxon>
        <taxon>Planctomycetota</taxon>
        <taxon>Planctomycetia</taxon>
        <taxon>Pirellulales</taxon>
        <taxon>Lacipirellulaceae</taxon>
        <taxon>Lacipirellula</taxon>
    </lineage>
</organism>
<evidence type="ECO:0000256" key="1">
    <source>
        <dbReference type="SAM" id="MobiDB-lite"/>
    </source>
</evidence>
<evidence type="ECO:0000313" key="5">
    <source>
        <dbReference type="Proteomes" id="UP000326837"/>
    </source>
</evidence>
<dbReference type="Proteomes" id="UP000326837">
    <property type="component" value="Chromosome"/>
</dbReference>
<keyword evidence="5" id="KW-1185">Reference proteome</keyword>
<dbReference type="EMBL" id="AP021861">
    <property type="protein sequence ID" value="BBO36556.1"/>
    <property type="molecule type" value="Genomic_DNA"/>
</dbReference>
<proteinExistence type="predicted"/>
<sequence>METPAPSPVSQLPSTSPTGRPWALPLVLAVAFATTGWLLVSFRNSSHEGPPSATPAAGAENLTAAPEPGVETASLEIRYGNGARREIAALPWHEGMTVGDLMRLAQKFRPGIEFTHTGKEEMSFLTSLDGVANEGADGRFWVYDVGGRKAQVSYEVQPLAAGERVLWVFKRPE</sequence>
<feature type="domain" description="Transcobalamin-like C-terminal" evidence="3">
    <location>
        <begin position="116"/>
        <end position="170"/>
    </location>
</feature>
<feature type="transmembrane region" description="Helical" evidence="2">
    <location>
        <begin position="22"/>
        <end position="40"/>
    </location>
</feature>
<evidence type="ECO:0000313" key="4">
    <source>
        <dbReference type="EMBL" id="BBO36556.1"/>
    </source>
</evidence>
<keyword evidence="2" id="KW-1133">Transmembrane helix</keyword>
<feature type="region of interest" description="Disordered" evidence="1">
    <location>
        <begin position="44"/>
        <end position="67"/>
    </location>
</feature>
<dbReference type="InterPro" id="IPR027954">
    <property type="entry name" value="Transcobalamin-like_C"/>
</dbReference>
<protein>
    <recommendedName>
        <fullName evidence="3">Transcobalamin-like C-terminal domain-containing protein</fullName>
    </recommendedName>
</protein>
<evidence type="ECO:0000259" key="3">
    <source>
        <dbReference type="Pfam" id="PF14478"/>
    </source>
</evidence>
<dbReference type="RefSeq" id="WP_152101708.1">
    <property type="nucleotide sequence ID" value="NZ_AP021861.1"/>
</dbReference>
<gene>
    <name evidence="4" type="ORF">PLANPX_6168</name>
</gene>
<evidence type="ECO:0000256" key="2">
    <source>
        <dbReference type="SAM" id="Phobius"/>
    </source>
</evidence>
<reference evidence="5" key="1">
    <citation type="submission" date="2019-10" db="EMBL/GenBank/DDBJ databases">
        <title>Lacipirellula parvula gen. nov., sp. nov., representing a lineage of planctomycetes widespread in freshwater anoxic habitats, and description of the family Lacipirellulaceae.</title>
        <authorList>
            <person name="Dedysh S.N."/>
            <person name="Kulichevskaya I.S."/>
            <person name="Beletsky A.V."/>
            <person name="Rakitin A.L."/>
            <person name="Mardanov A.V."/>
            <person name="Ivanova A.A."/>
            <person name="Saltykova V.X."/>
            <person name="Rijpstra W.I.C."/>
            <person name="Sinninghe Damste J.S."/>
            <person name="Ravin N.V."/>
        </authorList>
    </citation>
    <scope>NUCLEOTIDE SEQUENCE [LARGE SCALE GENOMIC DNA]</scope>
    <source>
        <strain evidence="5">PX69</strain>
    </source>
</reference>
<dbReference type="AlphaFoldDB" id="A0A5K7XND7"/>
<keyword evidence="2" id="KW-0472">Membrane</keyword>
<dbReference type="Pfam" id="PF14478">
    <property type="entry name" value="DUF4430"/>
    <property type="match status" value="1"/>
</dbReference>
<keyword evidence="2" id="KW-0812">Transmembrane</keyword>
<dbReference type="Gene3D" id="2.170.130.30">
    <property type="match status" value="1"/>
</dbReference>
<name>A0A5K7XND7_9BACT</name>
<dbReference type="KEGG" id="lpav:PLANPX_6168"/>